<reference evidence="2" key="1">
    <citation type="journal article" date="2019" name="Int. J. Syst. Evol. Microbiol.">
        <title>The Global Catalogue of Microorganisms (GCM) 10K type strain sequencing project: providing services to taxonomists for standard genome sequencing and annotation.</title>
        <authorList>
            <consortium name="The Broad Institute Genomics Platform"/>
            <consortium name="The Broad Institute Genome Sequencing Center for Infectious Disease"/>
            <person name="Wu L."/>
            <person name="Ma J."/>
        </authorList>
    </citation>
    <scope>NUCLEOTIDE SEQUENCE [LARGE SCALE GENOMIC DNA]</scope>
    <source>
        <strain evidence="2">JCM 32105</strain>
    </source>
</reference>
<protein>
    <submittedName>
        <fullName evidence="1">Uncharacterized protein</fullName>
    </submittedName>
</protein>
<evidence type="ECO:0000313" key="1">
    <source>
        <dbReference type="EMBL" id="GAA4461386.1"/>
    </source>
</evidence>
<dbReference type="RefSeq" id="WP_345078319.1">
    <property type="nucleotide sequence ID" value="NZ_BAABFA010000005.1"/>
</dbReference>
<name>A0ABP8N972_9BACT</name>
<dbReference type="Proteomes" id="UP001500067">
    <property type="component" value="Unassembled WGS sequence"/>
</dbReference>
<dbReference type="EMBL" id="BAABFA010000005">
    <property type="protein sequence ID" value="GAA4461386.1"/>
    <property type="molecule type" value="Genomic_DNA"/>
</dbReference>
<comment type="caution">
    <text evidence="1">The sequence shown here is derived from an EMBL/GenBank/DDBJ whole genome shotgun (WGS) entry which is preliminary data.</text>
</comment>
<evidence type="ECO:0000313" key="2">
    <source>
        <dbReference type="Proteomes" id="UP001500067"/>
    </source>
</evidence>
<gene>
    <name evidence="1" type="ORF">GCM10023093_05950</name>
</gene>
<keyword evidence="2" id="KW-1185">Reference proteome</keyword>
<proteinExistence type="predicted"/>
<accession>A0ABP8N972</accession>
<organism evidence="1 2">
    <name type="scientific">Nemorincola caseinilytica</name>
    <dbReference type="NCBI Taxonomy" id="2054315"/>
    <lineage>
        <taxon>Bacteria</taxon>
        <taxon>Pseudomonadati</taxon>
        <taxon>Bacteroidota</taxon>
        <taxon>Chitinophagia</taxon>
        <taxon>Chitinophagales</taxon>
        <taxon>Chitinophagaceae</taxon>
        <taxon>Nemorincola</taxon>
    </lineage>
</organism>
<sequence>MNLISSDIVTTEYDVFWQDISSFVKEDMGPAPVLVITGPLASGSTDEVQLRKMLDACKLQPGQYNIVGIAEGAKAAWHQFRHRLSPRVVLLLGIDPGRLGISALFRLCEPNRFDGAIWLPAPAIAAMEREPEVKKQLWLSAMKPVLVDKIFGDLTSAETML</sequence>